<organism evidence="1 2">
    <name type="scientific">Senna tora</name>
    <dbReference type="NCBI Taxonomy" id="362788"/>
    <lineage>
        <taxon>Eukaryota</taxon>
        <taxon>Viridiplantae</taxon>
        <taxon>Streptophyta</taxon>
        <taxon>Embryophyta</taxon>
        <taxon>Tracheophyta</taxon>
        <taxon>Spermatophyta</taxon>
        <taxon>Magnoliopsida</taxon>
        <taxon>eudicotyledons</taxon>
        <taxon>Gunneridae</taxon>
        <taxon>Pentapetalae</taxon>
        <taxon>rosids</taxon>
        <taxon>fabids</taxon>
        <taxon>Fabales</taxon>
        <taxon>Fabaceae</taxon>
        <taxon>Caesalpinioideae</taxon>
        <taxon>Cassia clade</taxon>
        <taxon>Senna</taxon>
    </lineage>
</organism>
<accession>A0A834T1I6</accession>
<dbReference type="AlphaFoldDB" id="A0A834T1I6"/>
<dbReference type="Proteomes" id="UP000634136">
    <property type="component" value="Unassembled WGS sequence"/>
</dbReference>
<protein>
    <submittedName>
        <fullName evidence="1">Uncharacterized protein</fullName>
    </submittedName>
</protein>
<name>A0A834T1I6_9FABA</name>
<proteinExistence type="predicted"/>
<comment type="caution">
    <text evidence="1">The sequence shown here is derived from an EMBL/GenBank/DDBJ whole genome shotgun (WGS) entry which is preliminary data.</text>
</comment>
<gene>
    <name evidence="1" type="ORF">G2W53_033587</name>
</gene>
<keyword evidence="2" id="KW-1185">Reference proteome</keyword>
<evidence type="ECO:0000313" key="2">
    <source>
        <dbReference type="Proteomes" id="UP000634136"/>
    </source>
</evidence>
<dbReference type="EMBL" id="JAAIUW010000010">
    <property type="protein sequence ID" value="KAF7812611.1"/>
    <property type="molecule type" value="Genomic_DNA"/>
</dbReference>
<evidence type="ECO:0000313" key="1">
    <source>
        <dbReference type="EMBL" id="KAF7812611.1"/>
    </source>
</evidence>
<reference evidence="1" key="1">
    <citation type="submission" date="2020-09" db="EMBL/GenBank/DDBJ databases">
        <title>Genome-Enabled Discovery of Anthraquinone Biosynthesis in Senna tora.</title>
        <authorList>
            <person name="Kang S.-H."/>
            <person name="Pandey R.P."/>
            <person name="Lee C.-M."/>
            <person name="Sim J.-S."/>
            <person name="Jeong J.-T."/>
            <person name="Choi B.-S."/>
            <person name="Jung M."/>
            <person name="Ginzburg D."/>
            <person name="Zhao K."/>
            <person name="Won S.Y."/>
            <person name="Oh T.-J."/>
            <person name="Yu Y."/>
            <person name="Kim N.-H."/>
            <person name="Lee O.R."/>
            <person name="Lee T.-H."/>
            <person name="Bashyal P."/>
            <person name="Kim T.-S."/>
            <person name="Lee W.-H."/>
            <person name="Kawkins C."/>
            <person name="Kim C.-K."/>
            <person name="Kim J.S."/>
            <person name="Ahn B.O."/>
            <person name="Rhee S.Y."/>
            <person name="Sohng J.K."/>
        </authorList>
    </citation>
    <scope>NUCLEOTIDE SEQUENCE</scope>
    <source>
        <tissue evidence="1">Leaf</tissue>
    </source>
</reference>
<sequence>MENGIGSFPRYACCLPALSDQEESDIGNIAVCKFGKILIFT</sequence>